<dbReference type="RefSeq" id="WP_101285386.1">
    <property type="nucleotide sequence ID" value="NZ_CP024199.1"/>
</dbReference>
<sequence length="95" mass="11082">MTMQTVPAAPVDAVLIHRKNCFLHALKRARARRIALSPAEAESLQDSLRRMEPVFASGRSRYRIPVRHRGVWLIAIYDVRLHVLVTVWRDTRRVR</sequence>
<dbReference type="EMBL" id="CP024199">
    <property type="protein sequence ID" value="AUG53920.1"/>
    <property type="molecule type" value="Genomic_DNA"/>
</dbReference>
<proteinExistence type="predicted"/>
<evidence type="ECO:0000313" key="1">
    <source>
        <dbReference type="EMBL" id="AUG53920.1"/>
    </source>
</evidence>
<gene>
    <name evidence="1" type="ORF">CSC3H3_15245</name>
</gene>
<dbReference type="Proteomes" id="UP000233458">
    <property type="component" value="Chromosome"/>
</dbReference>
<evidence type="ECO:0008006" key="3">
    <source>
        <dbReference type="Google" id="ProtNLM"/>
    </source>
</evidence>
<protein>
    <recommendedName>
        <fullName evidence="3">Plasmid stabilization protein</fullName>
    </recommendedName>
</protein>
<keyword evidence="2" id="KW-1185">Reference proteome</keyword>
<organism evidence="1 2">
    <name type="scientific">Thalassospira marina</name>
    <dbReference type="NCBI Taxonomy" id="2048283"/>
    <lineage>
        <taxon>Bacteria</taxon>
        <taxon>Pseudomonadati</taxon>
        <taxon>Pseudomonadota</taxon>
        <taxon>Alphaproteobacteria</taxon>
        <taxon>Rhodospirillales</taxon>
        <taxon>Thalassospiraceae</taxon>
        <taxon>Thalassospira</taxon>
    </lineage>
</organism>
<accession>A0ABM6QCF1</accession>
<reference evidence="1 2" key="1">
    <citation type="submission" date="2017-10" db="EMBL/GenBank/DDBJ databases">
        <title>Biodiversity and function of Thalassospira species in the particle-attached aromatic-hydrocarbon-degrading consortia from the surface seawater of the China South Sea.</title>
        <authorList>
            <person name="Dong C."/>
            <person name="Liu R."/>
            <person name="Shao Z."/>
        </authorList>
    </citation>
    <scope>NUCLEOTIDE SEQUENCE [LARGE SCALE GENOMIC DNA]</scope>
    <source>
        <strain evidence="1 2">CSC3H3</strain>
    </source>
</reference>
<evidence type="ECO:0000313" key="2">
    <source>
        <dbReference type="Proteomes" id="UP000233458"/>
    </source>
</evidence>
<name>A0ABM6QCF1_9PROT</name>